<accession>A0A0N9I603</accession>
<keyword evidence="1" id="KW-0812">Transmembrane</keyword>
<keyword evidence="1" id="KW-0472">Membrane</keyword>
<dbReference type="KEGG" id="kphy:AOZ06_26735"/>
<feature type="transmembrane region" description="Helical" evidence="1">
    <location>
        <begin position="44"/>
        <end position="65"/>
    </location>
</feature>
<protein>
    <submittedName>
        <fullName evidence="2">Uncharacterized protein</fullName>
    </submittedName>
</protein>
<dbReference type="OrthoDB" id="5176604at2"/>
<dbReference type="EMBL" id="CP012752">
    <property type="protein sequence ID" value="ALG10016.1"/>
    <property type="molecule type" value="Genomic_DNA"/>
</dbReference>
<gene>
    <name evidence="2" type="ORF">AOZ06_26735</name>
</gene>
<dbReference type="AlphaFoldDB" id="A0A0N9I603"/>
<evidence type="ECO:0000313" key="3">
    <source>
        <dbReference type="Proteomes" id="UP000063699"/>
    </source>
</evidence>
<sequence length="465" mass="50200">MYYPMPEPRPEPELVQPDRLAVAIGNASLLGVGYLLLGRQAWAAVTTLITVVLVVLLGTVTPGAWFEVLFMVWWVALIAHGWHLAGTPARPTAVRWPKAIALMITVPVLVGVGFLQFDATDIDDEITEARDSGDCGKAQSAVDRIWFGHHVVDGPVAARGERTAEACARLRETGKTLAVASAKPDPAGLRSAYHELGAVLTDLPGHDRMVGSVLDGFLAGLPGHEPCDTAALTDWIRQRQASDNVLDRSADVLPRLAPAALVGCGDKLNEGRSWQEAHARFQQMLDQYPGHELTAKAQEGLKKARQGLELQHIYALNDAYCQKPAIYSGAAPYAKGATNRAVVYHADKYDDMYLKKVPAEWRADLTQAVMIVCIGGRTSGAPIRSCPYRGESDGRVRTVTFSKMAFPVKAYELRTGNVVIDTKVEIGGAVCPPRLSSFGGNDPLRMVAEPSDADIRAAFAPVFTG</sequence>
<reference evidence="2 3" key="1">
    <citation type="submission" date="2015-07" db="EMBL/GenBank/DDBJ databases">
        <title>Genome sequencing of Kibdelosporangium phytohabitans.</title>
        <authorList>
            <person name="Qin S."/>
            <person name="Xing K."/>
        </authorList>
    </citation>
    <scope>NUCLEOTIDE SEQUENCE [LARGE SCALE GENOMIC DNA]</scope>
    <source>
        <strain evidence="2 3">KLBMP1111</strain>
    </source>
</reference>
<organism evidence="2 3">
    <name type="scientific">Kibdelosporangium phytohabitans</name>
    <dbReference type="NCBI Taxonomy" id="860235"/>
    <lineage>
        <taxon>Bacteria</taxon>
        <taxon>Bacillati</taxon>
        <taxon>Actinomycetota</taxon>
        <taxon>Actinomycetes</taxon>
        <taxon>Pseudonocardiales</taxon>
        <taxon>Pseudonocardiaceae</taxon>
        <taxon>Kibdelosporangium</taxon>
    </lineage>
</organism>
<evidence type="ECO:0000256" key="1">
    <source>
        <dbReference type="SAM" id="Phobius"/>
    </source>
</evidence>
<feature type="transmembrane region" description="Helical" evidence="1">
    <location>
        <begin position="71"/>
        <end position="87"/>
    </location>
</feature>
<evidence type="ECO:0000313" key="2">
    <source>
        <dbReference type="EMBL" id="ALG10016.1"/>
    </source>
</evidence>
<keyword evidence="1" id="KW-1133">Transmembrane helix</keyword>
<proteinExistence type="predicted"/>
<dbReference type="RefSeq" id="WP_054291920.1">
    <property type="nucleotide sequence ID" value="NZ_CP012752.1"/>
</dbReference>
<feature type="transmembrane region" description="Helical" evidence="1">
    <location>
        <begin position="20"/>
        <end position="37"/>
    </location>
</feature>
<name>A0A0N9I603_9PSEU</name>
<dbReference type="STRING" id="860235.AOZ06_26735"/>
<keyword evidence="3" id="KW-1185">Reference proteome</keyword>
<dbReference type="Proteomes" id="UP000063699">
    <property type="component" value="Chromosome"/>
</dbReference>
<feature type="transmembrane region" description="Helical" evidence="1">
    <location>
        <begin position="99"/>
        <end position="117"/>
    </location>
</feature>